<sequence>MFQNSQEFPPNSIPTSSWRHRNKPRLIVLIRHGESQSNKDKLVNEYTPNHLVPLTAKGWKQAKYAGIQLLKALNVDDEDIVDRLEKKYKCEANLGQELPISNYKKLNKKKDLDIVFYTSPYIRTRETLKGILDVIDEYNELNSGLKIPEEYRYEPCNKKKSAAWHQKFSTGVEETEELFKSNEGSFEKATDIKEGGSAFESQEVPASVNDDSICNKINTENGKTFIRYRIKDDPRIREQDFGNFQQVTSMEDVMTKRKHYGHFFFRFPQGESAADVYDRVASFQETLFRFFERNILRKPRDVVVLVSHGIYCRVFLMKWFRWTYEEFESFTNVPNGSLMIMELDESIDRYVLRTELPRWCQ</sequence>
<dbReference type="STRING" id="1071381.G8BNJ3"/>
<name>G8BNJ3_TETPH</name>
<dbReference type="PANTHER" id="PTHR46192">
    <property type="entry name" value="BROAD-RANGE ACID PHOSPHATASE DET1"/>
    <property type="match status" value="1"/>
</dbReference>
<reference evidence="2 3" key="1">
    <citation type="journal article" date="2011" name="Proc. Natl. Acad. Sci. U.S.A.">
        <title>Evolutionary erosion of yeast sex chromosomes by mating-type switching accidents.</title>
        <authorList>
            <person name="Gordon J.L."/>
            <person name="Armisen D."/>
            <person name="Proux-Wera E."/>
            <person name="Oheigeartaigh S.S."/>
            <person name="Byrne K.P."/>
            <person name="Wolfe K.H."/>
        </authorList>
    </citation>
    <scope>NUCLEOTIDE SEQUENCE [LARGE SCALE GENOMIC DNA]</scope>
    <source>
        <strain evidence="3">ATCC 24235 / CBS 4417 / NBRC 1672 / NRRL Y-8282 / UCD 70-5</strain>
    </source>
</reference>
<dbReference type="InterPro" id="IPR029033">
    <property type="entry name" value="His_PPase_superfam"/>
</dbReference>
<dbReference type="OrthoDB" id="10261749at2759"/>
<dbReference type="OMA" id="YSVTPDY"/>
<evidence type="ECO:0000313" key="2">
    <source>
        <dbReference type="EMBL" id="CCE61471.1"/>
    </source>
</evidence>
<protein>
    <submittedName>
        <fullName evidence="2">Uncharacterized protein</fullName>
    </submittedName>
</protein>
<dbReference type="CDD" id="cd07067">
    <property type="entry name" value="HP_PGM_like"/>
    <property type="match status" value="1"/>
</dbReference>
<dbReference type="GO" id="GO:0032366">
    <property type="term" value="P:intracellular sterol transport"/>
    <property type="evidence" value="ECO:0007669"/>
    <property type="project" value="EnsemblFungi"/>
</dbReference>
<feature type="binding site" evidence="1">
    <location>
        <begin position="31"/>
        <end position="38"/>
    </location>
    <ligand>
        <name>substrate</name>
    </ligand>
</feature>
<dbReference type="GeneID" id="11532606"/>
<dbReference type="AlphaFoldDB" id="G8BNJ3"/>
<dbReference type="Pfam" id="PF00300">
    <property type="entry name" value="His_Phos_1"/>
    <property type="match status" value="1"/>
</dbReference>
<keyword evidence="3" id="KW-1185">Reference proteome</keyword>
<dbReference type="HOGENOM" id="CLU_033323_3_3_1"/>
<dbReference type="eggNOG" id="ENOG502QTHF">
    <property type="taxonomic scope" value="Eukaryota"/>
</dbReference>
<dbReference type="RefSeq" id="XP_003683905.1">
    <property type="nucleotide sequence ID" value="XM_003683857.1"/>
</dbReference>
<dbReference type="Proteomes" id="UP000005666">
    <property type="component" value="Chromosome 1"/>
</dbReference>
<dbReference type="SUPFAM" id="SSF53254">
    <property type="entry name" value="Phosphoglycerate mutase-like"/>
    <property type="match status" value="1"/>
</dbReference>
<gene>
    <name evidence="2" type="primary">TPHA0A03950</name>
    <name evidence="2" type="ordered locus">TPHA_0A03950</name>
</gene>
<dbReference type="InterPro" id="IPR052765">
    <property type="entry name" value="PGM-Related"/>
</dbReference>
<dbReference type="KEGG" id="tpf:TPHA_0A03950"/>
<evidence type="ECO:0000313" key="3">
    <source>
        <dbReference type="Proteomes" id="UP000005666"/>
    </source>
</evidence>
<dbReference type="PROSITE" id="PS00175">
    <property type="entry name" value="PG_MUTASE"/>
    <property type="match status" value="1"/>
</dbReference>
<dbReference type="InterPro" id="IPR013078">
    <property type="entry name" value="His_Pase_superF_clade-1"/>
</dbReference>
<dbReference type="SMART" id="SM00855">
    <property type="entry name" value="PGAM"/>
    <property type="match status" value="1"/>
</dbReference>
<organism evidence="2 3">
    <name type="scientific">Tetrapisispora phaffii (strain ATCC 24235 / CBS 4417 / NBRC 1672 / NRRL Y-8282 / UCD 70-5)</name>
    <name type="common">Yeast</name>
    <name type="synonym">Fabospora phaffii</name>
    <dbReference type="NCBI Taxonomy" id="1071381"/>
    <lineage>
        <taxon>Eukaryota</taxon>
        <taxon>Fungi</taxon>
        <taxon>Dikarya</taxon>
        <taxon>Ascomycota</taxon>
        <taxon>Saccharomycotina</taxon>
        <taxon>Saccharomycetes</taxon>
        <taxon>Saccharomycetales</taxon>
        <taxon>Saccharomycetaceae</taxon>
        <taxon>Tetrapisispora</taxon>
    </lineage>
</organism>
<dbReference type="GO" id="GO:0003993">
    <property type="term" value="F:acid phosphatase activity"/>
    <property type="evidence" value="ECO:0007669"/>
    <property type="project" value="EnsemblFungi"/>
</dbReference>
<dbReference type="InterPro" id="IPR001345">
    <property type="entry name" value="PG/BPGM_mutase_AS"/>
</dbReference>
<accession>G8BNJ3</accession>
<dbReference type="Gene3D" id="3.40.50.1240">
    <property type="entry name" value="Phosphoglycerate mutase-like"/>
    <property type="match status" value="2"/>
</dbReference>
<evidence type="ECO:0000256" key="1">
    <source>
        <dbReference type="PIRSR" id="PIRSR613078-2"/>
    </source>
</evidence>
<proteinExistence type="predicted"/>
<dbReference type="EMBL" id="HE612856">
    <property type="protein sequence ID" value="CCE61471.1"/>
    <property type="molecule type" value="Genomic_DNA"/>
</dbReference>